<evidence type="ECO:0000256" key="1">
    <source>
        <dbReference type="ARBA" id="ARBA00004167"/>
    </source>
</evidence>
<dbReference type="InterPro" id="IPR027417">
    <property type="entry name" value="P-loop_NTPase"/>
</dbReference>
<feature type="domain" description="Fibronectin type-III" evidence="9">
    <location>
        <begin position="786"/>
        <end position="881"/>
    </location>
</feature>
<dbReference type="PANTHER" id="PTHR31594">
    <property type="entry name" value="AIG1-TYPE G DOMAIN-CONTAINING PROTEIN"/>
    <property type="match status" value="1"/>
</dbReference>
<dbReference type="GO" id="GO:0005525">
    <property type="term" value="F:GTP binding"/>
    <property type="evidence" value="ECO:0007669"/>
    <property type="project" value="InterPro"/>
</dbReference>
<keyword evidence="6" id="KW-0393">Immunoglobulin domain</keyword>
<evidence type="ECO:0000259" key="8">
    <source>
        <dbReference type="PROSITE" id="PS50835"/>
    </source>
</evidence>
<dbReference type="InterPro" id="IPR040581">
    <property type="entry name" value="Thioredoxin_11"/>
</dbReference>
<dbReference type="EMBL" id="JAATIS010000094">
    <property type="protein sequence ID" value="KAG2470598.1"/>
    <property type="molecule type" value="Genomic_DNA"/>
</dbReference>
<dbReference type="InterPro" id="IPR007110">
    <property type="entry name" value="Ig-like_dom"/>
</dbReference>
<evidence type="ECO:0000256" key="6">
    <source>
        <dbReference type="ARBA" id="ARBA00023319"/>
    </source>
</evidence>
<feature type="compositionally biased region" description="Polar residues" evidence="7">
    <location>
        <begin position="860"/>
        <end position="876"/>
    </location>
</feature>
<dbReference type="InterPro" id="IPR013162">
    <property type="entry name" value="CD80_C2-set"/>
</dbReference>
<dbReference type="PANTHER" id="PTHR31594:SF14">
    <property type="entry name" value="FIBRONECTIN TYPE-III DOMAIN-CONTAINING PROTEIN"/>
    <property type="match status" value="1"/>
</dbReference>
<dbReference type="SMART" id="SM00409">
    <property type="entry name" value="IG"/>
    <property type="match status" value="2"/>
</dbReference>
<feature type="compositionally biased region" description="Basic and acidic residues" evidence="7">
    <location>
        <begin position="907"/>
        <end position="919"/>
    </location>
</feature>
<feature type="non-terminal residue" evidence="10">
    <location>
        <position position="1"/>
    </location>
</feature>
<dbReference type="SUPFAM" id="SSF48726">
    <property type="entry name" value="Immunoglobulin"/>
    <property type="match status" value="2"/>
</dbReference>
<dbReference type="SUPFAM" id="SSF52540">
    <property type="entry name" value="P-loop containing nucleoside triphosphate hydrolases"/>
    <property type="match status" value="1"/>
</dbReference>
<dbReference type="PROSITE" id="PS50835">
    <property type="entry name" value="IG_LIKE"/>
    <property type="match status" value="1"/>
</dbReference>
<name>A0A8X7XL53_POLSE</name>
<protein>
    <submittedName>
        <fullName evidence="10">STXA protein</fullName>
    </submittedName>
</protein>
<dbReference type="InterPro" id="IPR013783">
    <property type="entry name" value="Ig-like_fold"/>
</dbReference>
<sequence length="1484" mass="168764">MSHLEHSQVQDTVTGAASLHSESQSHEEEGRDLPVEGWRWNEERNEKKKERRDCVYWCCIILCCYGEREKRTSPLVNKCVLCWNSSLCLIVSAVCTNCQSWTLSVPHKISALQGSCVVVPCEVTYPGVPKSANEVTTIWYKNSDKKFNSKEQVVRWKEIGDIERRNCTLEIDQVENADAGQLQFRIEVKNVNSYSFKENLVTMELIDDPLEPKLNLPREVKAGDRVSASCEALHSCPSHPPQFTWRNIKGLNHVQHQRLQNGEWKSSSTLEFTPAIQDNDKTLTCSVEHRGGKIKESSERLNVKYITLWPPEALEKAVHVKPQHSSKSNLIPSDSIKKKDAALSLPASLQASVLSELIDLQGSARYWKYRNTFRKGVQVTLHYKASMRYEELVMEKLKANKGSSVDVTKQGSATHVVTGLMYGVQVFLVFDLDVLPSEEKEDLQDKLTKLVKNNLMSTGNQGLKCNVHETVIVERVNCRAFTDLRLPKETLTFTEAYDLYHSLKNGPPENDQKVVPIKVWLQPLTMVDPKAPKPGRELREGLVESLQGVINHLEDCEARSIDMMRDDVVHTFPLLKKKFQHFRKLCQEYKLCLQRSLSRLVPLARRSEKEENVLQQILAARERSPFSKNSLDAWINDKTKEMTTIQSYLKLFNGLQVMSSEKQLEEEVLNPHAEYLLCFVFTSLDQEEPYLSELEKYCARQTDETTADQQSEPYDYANQVGQRWFQASSGSKKARKCARFFAEFAEANKNSKITKFAIASVPNKDHPGVTVYFYEEGVLQSTDYEPPSKPAQVQITHKASDGVTLQMQAPKRGCANILNYRVHYRALPHGTWNTAETKGKEENLYVGGLLPDQRYEFKSSGVSLPGVSQASDTSEIGTLKTGNKEKLSLTAHPSSHEELSADEYDTENEHGEDWHHSQSEECDESEMLGYESSETLDSSIEDSCKNETKQADDETVCNHVTSELALRIRSEMSRPVTFQNASKKPQLFQLSLEEKNLDASGHLRKASFGERGSKPNKNILVVGASGAGKTMLINAMINYILGIEWADDFRFILKEEELRRSQTESQTPEVTAYTIHHMEGFQIPFSLTIIDTPGFGSTKGIKEDENISRLIRDLFTQHPIIHHIDAICFVTPASVARVTHTQQYIFDAITSVFGKDVAQNLVILTTFSDAQKPPVLEAITNSKVPYAKDADGTPVFFRFNSSSLYASSSKSSGGRNKEQDGCSFEKIFWQMGSHSFKNFFLFLSQTKARSLALVNNALKERKQLEVTTEGWRTMISSCLCALDELRATRLALEQHQNKMEEGENFEYEVETTKPVREPLPSGHHIKNCMNCQFKCGSPFSTDRDAENGRFPIHDSKGNCSICPNKCTWKIHFDQKYKWTYQVTKEKKEYREVKERFEREYDEVMTADQILACLQREITVYQGAAITLIQNLHRDLQKINKMGAQRQIQTVAEYINLMIESEQFEGKPGYEGRIQSLREIQKQDG</sequence>
<evidence type="ECO:0000256" key="7">
    <source>
        <dbReference type="SAM" id="MobiDB-lite"/>
    </source>
</evidence>
<evidence type="ECO:0000313" key="11">
    <source>
        <dbReference type="Proteomes" id="UP000886611"/>
    </source>
</evidence>
<dbReference type="CDD" id="cd00882">
    <property type="entry name" value="Ras_like_GTPase"/>
    <property type="match status" value="1"/>
</dbReference>
<dbReference type="Pfam" id="PF21109">
    <property type="entry name" value="Stonustoxin_helical"/>
    <property type="match status" value="1"/>
</dbReference>
<reference evidence="10 11" key="1">
    <citation type="journal article" date="2021" name="Cell">
        <title>Tracing the genetic footprints of vertebrate landing in non-teleost ray-finned fishes.</title>
        <authorList>
            <person name="Bi X."/>
            <person name="Wang K."/>
            <person name="Yang L."/>
            <person name="Pan H."/>
            <person name="Jiang H."/>
            <person name="Wei Q."/>
            <person name="Fang M."/>
            <person name="Yu H."/>
            <person name="Zhu C."/>
            <person name="Cai Y."/>
            <person name="He Y."/>
            <person name="Gan X."/>
            <person name="Zeng H."/>
            <person name="Yu D."/>
            <person name="Zhu Y."/>
            <person name="Jiang H."/>
            <person name="Qiu Q."/>
            <person name="Yang H."/>
            <person name="Zhang Y.E."/>
            <person name="Wang W."/>
            <person name="Zhu M."/>
            <person name="He S."/>
            <person name="Zhang G."/>
        </authorList>
    </citation>
    <scope>NUCLEOTIDE SEQUENCE [LARGE SCALE GENOMIC DNA]</scope>
    <source>
        <strain evidence="10">Bchr_013</strain>
    </source>
</reference>
<dbReference type="GO" id="GO:0016020">
    <property type="term" value="C:membrane"/>
    <property type="evidence" value="ECO:0007669"/>
    <property type="project" value="UniProtKB-SubCell"/>
</dbReference>
<evidence type="ECO:0000256" key="3">
    <source>
        <dbReference type="ARBA" id="ARBA00022741"/>
    </source>
</evidence>
<proteinExistence type="inferred from homology"/>
<keyword evidence="11" id="KW-1185">Reference proteome</keyword>
<evidence type="ECO:0000256" key="4">
    <source>
        <dbReference type="ARBA" id="ARBA00023136"/>
    </source>
</evidence>
<dbReference type="Pfam" id="PF08205">
    <property type="entry name" value="C2-set_2"/>
    <property type="match status" value="1"/>
</dbReference>
<comment type="caution">
    <text evidence="10">The sequence shown here is derived from an EMBL/GenBank/DDBJ whole genome shotgun (WGS) entry which is preliminary data.</text>
</comment>
<keyword evidence="4" id="KW-0472">Membrane</keyword>
<organism evidence="10 11">
    <name type="scientific">Polypterus senegalus</name>
    <name type="common">Senegal bichir</name>
    <dbReference type="NCBI Taxonomy" id="55291"/>
    <lineage>
        <taxon>Eukaryota</taxon>
        <taxon>Metazoa</taxon>
        <taxon>Chordata</taxon>
        <taxon>Craniata</taxon>
        <taxon>Vertebrata</taxon>
        <taxon>Euteleostomi</taxon>
        <taxon>Actinopterygii</taxon>
        <taxon>Polypteriformes</taxon>
        <taxon>Polypteridae</taxon>
        <taxon>Polypterus</taxon>
    </lineage>
</organism>
<evidence type="ECO:0000256" key="2">
    <source>
        <dbReference type="ARBA" id="ARBA00008535"/>
    </source>
</evidence>
<dbReference type="InterPro" id="IPR003599">
    <property type="entry name" value="Ig_sub"/>
</dbReference>
<dbReference type="InterPro" id="IPR036179">
    <property type="entry name" value="Ig-like_dom_sf"/>
</dbReference>
<evidence type="ECO:0000256" key="5">
    <source>
        <dbReference type="ARBA" id="ARBA00023157"/>
    </source>
</evidence>
<dbReference type="InterPro" id="IPR048997">
    <property type="entry name" value="Stonustoxin-like_helical"/>
</dbReference>
<dbReference type="InterPro" id="IPR036116">
    <property type="entry name" value="FN3_sf"/>
</dbReference>
<dbReference type="Pfam" id="PF04548">
    <property type="entry name" value="AIG1"/>
    <property type="match status" value="1"/>
</dbReference>
<feature type="non-terminal residue" evidence="10">
    <location>
        <position position="1484"/>
    </location>
</feature>
<dbReference type="InterPro" id="IPR052090">
    <property type="entry name" value="Cytolytic_pore-forming_toxin"/>
</dbReference>
<keyword evidence="5" id="KW-1015">Disulfide bond</keyword>
<dbReference type="Gene3D" id="3.40.50.300">
    <property type="entry name" value="P-loop containing nucleotide triphosphate hydrolases"/>
    <property type="match status" value="1"/>
</dbReference>
<dbReference type="SUPFAM" id="SSF49265">
    <property type="entry name" value="Fibronectin type III"/>
    <property type="match status" value="1"/>
</dbReference>
<dbReference type="Gene3D" id="2.60.40.10">
    <property type="entry name" value="Immunoglobulins"/>
    <property type="match status" value="3"/>
</dbReference>
<gene>
    <name evidence="10" type="primary">Stxa_11</name>
    <name evidence="10" type="ORF">GTO96_0006589</name>
</gene>
<dbReference type="Pfam" id="PF18078">
    <property type="entry name" value="Thioredoxin_11"/>
    <property type="match status" value="1"/>
</dbReference>
<feature type="domain" description="Ig-like" evidence="8">
    <location>
        <begin position="212"/>
        <end position="302"/>
    </location>
</feature>
<comment type="similarity">
    <text evidence="2">Belongs to the TRAFAC class TrmE-Era-EngA-EngB-Septin-like GTPase superfamily. AIG1/Toc34/Toc159-like paraseptin GTPase family. IAN subfamily.</text>
</comment>
<evidence type="ECO:0000259" key="9">
    <source>
        <dbReference type="PROSITE" id="PS50853"/>
    </source>
</evidence>
<dbReference type="Proteomes" id="UP000886611">
    <property type="component" value="Unassembled WGS sequence"/>
</dbReference>
<dbReference type="CDD" id="cd00063">
    <property type="entry name" value="FN3"/>
    <property type="match status" value="1"/>
</dbReference>
<comment type="subcellular location">
    <subcellularLocation>
        <location evidence="1">Membrane</location>
        <topology evidence="1">Single-pass membrane protein</topology>
    </subcellularLocation>
</comment>
<dbReference type="InterPro" id="IPR003961">
    <property type="entry name" value="FN3_dom"/>
</dbReference>
<feature type="region of interest" description="Disordered" evidence="7">
    <location>
        <begin position="860"/>
        <end position="949"/>
    </location>
</feature>
<dbReference type="PROSITE" id="PS50853">
    <property type="entry name" value="FN3"/>
    <property type="match status" value="1"/>
</dbReference>
<dbReference type="InterPro" id="IPR006703">
    <property type="entry name" value="G_AIG1"/>
</dbReference>
<dbReference type="SMART" id="SM00060">
    <property type="entry name" value="FN3"/>
    <property type="match status" value="1"/>
</dbReference>
<evidence type="ECO:0000313" key="10">
    <source>
        <dbReference type="EMBL" id="KAG2470598.1"/>
    </source>
</evidence>
<keyword evidence="3" id="KW-0547">Nucleotide-binding</keyword>
<accession>A0A8X7XL53</accession>